<dbReference type="Pfam" id="PF19358">
    <property type="entry name" value="DUF5935"/>
    <property type="match status" value="1"/>
</dbReference>
<evidence type="ECO:0000259" key="8">
    <source>
        <dbReference type="Pfam" id="PF19358"/>
    </source>
</evidence>
<organism evidence="9 10">
    <name type="scientific">Thiorhodococcus mannitoliphagus</name>
    <dbReference type="NCBI Taxonomy" id="329406"/>
    <lineage>
        <taxon>Bacteria</taxon>
        <taxon>Pseudomonadati</taxon>
        <taxon>Pseudomonadota</taxon>
        <taxon>Gammaproteobacteria</taxon>
        <taxon>Chromatiales</taxon>
        <taxon>Chromatiaceae</taxon>
        <taxon>Thiorhodococcus</taxon>
    </lineage>
</organism>
<evidence type="ECO:0000256" key="1">
    <source>
        <dbReference type="ARBA" id="ARBA00004141"/>
    </source>
</evidence>
<feature type="transmembrane region" description="Helical" evidence="6">
    <location>
        <begin position="7"/>
        <end position="31"/>
    </location>
</feature>
<keyword evidence="4 6" id="KW-0472">Membrane</keyword>
<dbReference type="EMBL" id="JAAIJR010000106">
    <property type="protein sequence ID" value="NEX22535.1"/>
    <property type="molecule type" value="Genomic_DNA"/>
</dbReference>
<evidence type="ECO:0000313" key="10">
    <source>
        <dbReference type="Proteomes" id="UP000471640"/>
    </source>
</evidence>
<feature type="region of interest" description="Disordered" evidence="5">
    <location>
        <begin position="437"/>
        <end position="472"/>
    </location>
</feature>
<dbReference type="GO" id="GO:0016020">
    <property type="term" value="C:membrane"/>
    <property type="evidence" value="ECO:0007669"/>
    <property type="project" value="UniProtKB-SubCell"/>
</dbReference>
<feature type="transmembrane region" description="Helical" evidence="6">
    <location>
        <begin position="103"/>
        <end position="121"/>
    </location>
</feature>
<keyword evidence="9" id="KW-0436">Ligase</keyword>
<comment type="subcellular location">
    <subcellularLocation>
        <location evidence="1">Membrane</location>
        <topology evidence="1">Multi-pass membrane protein</topology>
    </subcellularLocation>
</comment>
<keyword evidence="3 6" id="KW-1133">Transmembrane helix</keyword>
<evidence type="ECO:0000313" key="9">
    <source>
        <dbReference type="EMBL" id="NEX22535.1"/>
    </source>
</evidence>
<evidence type="ECO:0000256" key="4">
    <source>
        <dbReference type="ARBA" id="ARBA00023136"/>
    </source>
</evidence>
<feature type="transmembrane region" description="Helical" evidence="6">
    <location>
        <begin position="340"/>
        <end position="360"/>
    </location>
</feature>
<gene>
    <name evidence="9" type="ORF">G3480_19855</name>
</gene>
<evidence type="ECO:0000256" key="5">
    <source>
        <dbReference type="SAM" id="MobiDB-lite"/>
    </source>
</evidence>
<feature type="transmembrane region" description="Helical" evidence="6">
    <location>
        <begin position="224"/>
        <end position="243"/>
    </location>
</feature>
<dbReference type="NCBIfam" id="TIGR03097">
    <property type="entry name" value="PEP_O_lig_1"/>
    <property type="match status" value="1"/>
</dbReference>
<feature type="domain" description="O-antigen ligase-related" evidence="7">
    <location>
        <begin position="215"/>
        <end position="357"/>
    </location>
</feature>
<keyword evidence="2 6" id="KW-0812">Transmembrane</keyword>
<feature type="transmembrane region" description="Helical" evidence="6">
    <location>
        <begin position="250"/>
        <end position="267"/>
    </location>
</feature>
<dbReference type="InterPro" id="IPR045979">
    <property type="entry name" value="DUF5935"/>
</dbReference>
<feature type="transmembrane region" description="Helical" evidence="6">
    <location>
        <begin position="128"/>
        <end position="150"/>
    </location>
</feature>
<keyword evidence="10" id="KW-1185">Reference proteome</keyword>
<evidence type="ECO:0000256" key="3">
    <source>
        <dbReference type="ARBA" id="ARBA00022989"/>
    </source>
</evidence>
<dbReference type="Proteomes" id="UP000471640">
    <property type="component" value="Unassembled WGS sequence"/>
</dbReference>
<dbReference type="Pfam" id="PF04932">
    <property type="entry name" value="Wzy_C"/>
    <property type="match status" value="1"/>
</dbReference>
<evidence type="ECO:0000256" key="6">
    <source>
        <dbReference type="SAM" id="Phobius"/>
    </source>
</evidence>
<dbReference type="InterPro" id="IPR017528">
    <property type="entry name" value="CHP03097O-antigen_lig-rel"/>
</dbReference>
<evidence type="ECO:0000259" key="7">
    <source>
        <dbReference type="Pfam" id="PF04932"/>
    </source>
</evidence>
<reference evidence="10" key="1">
    <citation type="journal article" date="2020" name="Microbiol. Resour. Announc.">
        <title>Draft Genome Sequences of Thiorhodococcus mannitoliphagus and Thiorhodococcus minor, Purple Sulfur Photosynthetic Bacteria in the Gammaproteobacterial Family Chromatiaceae.</title>
        <authorList>
            <person name="Aviles F.A."/>
            <person name="Meyer T.E."/>
            <person name="Kyndt J.A."/>
        </authorList>
    </citation>
    <scope>NUCLEOTIDE SEQUENCE [LARGE SCALE GENOMIC DNA]</scope>
    <source>
        <strain evidence="10">DSM 18266</strain>
    </source>
</reference>
<accession>A0A6P1E4E0</accession>
<reference evidence="9 10" key="2">
    <citation type="submission" date="2020-02" db="EMBL/GenBank/DDBJ databases">
        <title>Genome sequences of Thiorhodococcus mannitoliphagus and Thiorhodococcus minor, purple sulfur photosynthetic bacteria in the gammaproteobacterial family, Chromatiaceae.</title>
        <authorList>
            <person name="Aviles F.A."/>
            <person name="Meyer T.E."/>
            <person name="Kyndt J.A."/>
        </authorList>
    </citation>
    <scope>NUCLEOTIDE SEQUENCE [LARGE SCALE GENOMIC DNA]</scope>
    <source>
        <strain evidence="9 10">DSM 18266</strain>
    </source>
</reference>
<comment type="caution">
    <text evidence="9">The sequence shown here is derived from an EMBL/GenBank/DDBJ whole genome shotgun (WGS) entry which is preliminary data.</text>
</comment>
<evidence type="ECO:0000256" key="2">
    <source>
        <dbReference type="ARBA" id="ARBA00022692"/>
    </source>
</evidence>
<feature type="transmembrane region" description="Helical" evidence="6">
    <location>
        <begin position="381"/>
        <end position="400"/>
    </location>
</feature>
<feature type="transmembrane region" description="Helical" evidence="6">
    <location>
        <begin position="197"/>
        <end position="218"/>
    </location>
</feature>
<feature type="transmembrane region" description="Helical" evidence="6">
    <location>
        <begin position="170"/>
        <end position="190"/>
    </location>
</feature>
<dbReference type="PANTHER" id="PTHR37422">
    <property type="entry name" value="TEICHURONIC ACID BIOSYNTHESIS PROTEIN TUAE"/>
    <property type="match status" value="1"/>
</dbReference>
<protein>
    <submittedName>
        <fullName evidence="9">Putative O-glycosylation ligase, exosortase A system-associated</fullName>
    </submittedName>
</protein>
<sequence length="472" mass="53092">MRDYALFAFVIGLVPVILSWPWTGILVWYWVALMVPHSMTWGFMQSFPIAAMLGGASLIGVVIAKDRRPIPGTREIIVLGIFVAHMTLTSFFAVNQAGAWDQWIKVMKILLMTFLVPMLIYGERRILALIFVMTFSIGFYGFKGGLFAIVTGGNYSVLGPVNSFLEGNTFIGLAMIMVLPLILVSARLVYQKWVDVGWPWLQTWSKPIGLMIYASFWLTTVAILVTYSRGALLGLLAVSPFILKRMRRKWLIVSFAILGFSVIGISAPERLVARWETIETYEEDQSAMQRIQAWGANWNMAWERPFIGMGFRHAGKGYGWWSQYVNFEGAWDHVLSAHSIYFQILGQHGFVGFGIFLTLIGMTFSTLGRIRRDAVEMTGKIWLSEYAWAIQVSLVGFMAAGTFLDVGYFDLLYALIALAVILRRELDEADQSAFVPVAGAQPPKPRNPFGASGRYRAHPSRISKPSRRHPLD</sequence>
<dbReference type="GO" id="GO:0016874">
    <property type="term" value="F:ligase activity"/>
    <property type="evidence" value="ECO:0007669"/>
    <property type="project" value="UniProtKB-KW"/>
</dbReference>
<name>A0A6P1E4E0_9GAMM</name>
<proteinExistence type="predicted"/>
<feature type="transmembrane region" description="Helical" evidence="6">
    <location>
        <begin position="43"/>
        <end position="64"/>
    </location>
</feature>
<dbReference type="InterPro" id="IPR051533">
    <property type="entry name" value="WaaL-like"/>
</dbReference>
<feature type="domain" description="DUF5935" evidence="8">
    <location>
        <begin position="1"/>
        <end position="187"/>
    </location>
</feature>
<feature type="transmembrane region" description="Helical" evidence="6">
    <location>
        <begin position="76"/>
        <end position="97"/>
    </location>
</feature>
<dbReference type="RefSeq" id="WP_164655633.1">
    <property type="nucleotide sequence ID" value="NZ_JAAIJR010000106.1"/>
</dbReference>
<dbReference type="AlphaFoldDB" id="A0A6P1E4E0"/>
<dbReference type="PANTHER" id="PTHR37422:SF13">
    <property type="entry name" value="LIPOPOLYSACCHARIDE BIOSYNTHESIS PROTEIN PA4999-RELATED"/>
    <property type="match status" value="1"/>
</dbReference>
<feature type="compositionally biased region" description="Basic residues" evidence="5">
    <location>
        <begin position="455"/>
        <end position="472"/>
    </location>
</feature>
<dbReference type="InterPro" id="IPR007016">
    <property type="entry name" value="O-antigen_ligase-rel_domated"/>
</dbReference>